<accession>A0ABN8H0R9</accession>
<protein>
    <submittedName>
        <fullName evidence="1">Uncharacterized protein</fullName>
    </submittedName>
</protein>
<name>A0ABN8H0R9_9BACL</name>
<evidence type="ECO:0000313" key="1">
    <source>
        <dbReference type="EMBL" id="CAH1221819.1"/>
    </source>
</evidence>
<gene>
    <name evidence="1" type="ORF">PAECIP111893_04782</name>
</gene>
<keyword evidence="2" id="KW-1185">Reference proteome</keyword>
<dbReference type="RefSeq" id="WP_236345700.1">
    <property type="nucleotide sequence ID" value="NZ_CAKMMF010000037.1"/>
</dbReference>
<evidence type="ECO:0000313" key="2">
    <source>
        <dbReference type="Proteomes" id="UP000838686"/>
    </source>
</evidence>
<proteinExistence type="predicted"/>
<dbReference type="Proteomes" id="UP000838686">
    <property type="component" value="Unassembled WGS sequence"/>
</dbReference>
<reference evidence="1" key="1">
    <citation type="submission" date="2022-01" db="EMBL/GenBank/DDBJ databases">
        <authorList>
            <person name="Criscuolo A."/>
        </authorList>
    </citation>
    <scope>NUCLEOTIDE SEQUENCE</scope>
    <source>
        <strain evidence="1">CIP111893</strain>
    </source>
</reference>
<comment type="caution">
    <text evidence="1">The sequence shown here is derived from an EMBL/GenBank/DDBJ whole genome shotgun (WGS) entry which is preliminary data.</text>
</comment>
<organism evidence="1 2">
    <name type="scientific">Paenibacillus plantiphilus</name>
    <dbReference type="NCBI Taxonomy" id="2905650"/>
    <lineage>
        <taxon>Bacteria</taxon>
        <taxon>Bacillati</taxon>
        <taxon>Bacillota</taxon>
        <taxon>Bacilli</taxon>
        <taxon>Bacillales</taxon>
        <taxon>Paenibacillaceae</taxon>
        <taxon>Paenibacillus</taxon>
    </lineage>
</organism>
<dbReference type="EMBL" id="CAKMMF010000037">
    <property type="protein sequence ID" value="CAH1221819.1"/>
    <property type="molecule type" value="Genomic_DNA"/>
</dbReference>
<sequence>MINALQTILLLLLAVVALLGSRWGYLLYLRLFTREQLKRLDNTSLEDLRFSFDRMVYAIPLPTNQPSIVQAEKERFRIVEDFDSWIYPRLNGVRVLLKPKQGEELLIAYMSADQFRVPVLDRLLIDGSINRQIYRRISATKLTMLSTKEEIIGEVYSKIHNKRFS</sequence>